<sequence>MPRLIFLGAPGAGKGTQSQTLAHWLNIPHISTGDILRQAVAEDTHLGQKAQAYMGRGELVPDQLVVEMIRERLGQPDAHLGWILDGFPRNVTQAAFLEVLLQEINQGCDQVINLAVPDDVLTTRLLGRGRQDDTEAVIRRRLEVYHQQTAPLIHFYSDRNQLVTVNGDQDLEAVTQSLLAVVTSTPQAPI</sequence>
<feature type="binding site" evidence="5">
    <location>
        <position position="37"/>
    </location>
    <ligand>
        <name>AMP</name>
        <dbReference type="ChEBI" id="CHEBI:456215"/>
    </ligand>
</feature>
<keyword evidence="5 7" id="KW-0067">ATP-binding</keyword>
<name>A0A098TQE8_9CYAN</name>
<comment type="function">
    <text evidence="5">Catalyzes the reversible transfer of the terminal phosphate group between ATP and AMP. Plays an important role in cellular energy homeostasis and in adenine nucleotide metabolism.</text>
</comment>
<comment type="caution">
    <text evidence="5">Lacks conserved residue(s) required for the propagation of feature annotation.</text>
</comment>
<comment type="subcellular location">
    <subcellularLocation>
        <location evidence="5 7">Cytoplasm</location>
    </subcellularLocation>
</comment>
<evidence type="ECO:0000256" key="2">
    <source>
        <dbReference type="ARBA" id="ARBA00022727"/>
    </source>
</evidence>
<dbReference type="NCBIfam" id="NF011105">
    <property type="entry name" value="PRK14532.1"/>
    <property type="match status" value="1"/>
</dbReference>
<protein>
    <recommendedName>
        <fullName evidence="5 7">Adenylate kinase</fullName>
        <shortName evidence="5">AK</shortName>
        <ecNumber evidence="5 7">2.7.4.3</ecNumber>
    </recommendedName>
    <alternativeName>
        <fullName evidence="5">ATP-AMP transphosphorylase</fullName>
    </alternativeName>
    <alternativeName>
        <fullName evidence="5">ATP:AMP phosphotransferase</fullName>
    </alternativeName>
    <alternativeName>
        <fullName evidence="5">Adenylate monophosphate kinase</fullName>
    </alternativeName>
</protein>
<comment type="catalytic activity">
    <reaction evidence="5 7">
        <text>AMP + ATP = 2 ADP</text>
        <dbReference type="Rhea" id="RHEA:12973"/>
        <dbReference type="ChEBI" id="CHEBI:30616"/>
        <dbReference type="ChEBI" id="CHEBI:456215"/>
        <dbReference type="ChEBI" id="CHEBI:456216"/>
        <dbReference type="EC" id="2.7.4.3"/>
    </reaction>
</comment>
<dbReference type="PRINTS" id="PR00094">
    <property type="entry name" value="ADENYLTKNASE"/>
</dbReference>
<evidence type="ECO:0000256" key="6">
    <source>
        <dbReference type="RuleBase" id="RU003330"/>
    </source>
</evidence>
<feature type="binding site" evidence="5">
    <location>
        <begin position="86"/>
        <end position="89"/>
    </location>
    <ligand>
        <name>AMP</name>
        <dbReference type="ChEBI" id="CHEBI:456215"/>
    </ligand>
</feature>
<comment type="pathway">
    <text evidence="5">Purine metabolism; AMP biosynthesis via salvage pathway; AMP from ADP: step 1/1.</text>
</comment>
<comment type="subunit">
    <text evidence="5 7">Monomer.</text>
</comment>
<feature type="binding site" evidence="5">
    <location>
        <position position="128"/>
    </location>
    <ligand>
        <name>ATP</name>
        <dbReference type="ChEBI" id="CHEBI:30616"/>
    </ligand>
</feature>
<dbReference type="CDD" id="cd01428">
    <property type="entry name" value="ADK"/>
    <property type="match status" value="1"/>
</dbReference>
<feature type="binding site" evidence="5">
    <location>
        <position position="32"/>
    </location>
    <ligand>
        <name>AMP</name>
        <dbReference type="ChEBI" id="CHEBI:456215"/>
    </ligand>
</feature>
<evidence type="ECO:0000256" key="3">
    <source>
        <dbReference type="ARBA" id="ARBA00022741"/>
    </source>
</evidence>
<dbReference type="Pfam" id="PF00406">
    <property type="entry name" value="ADK"/>
    <property type="match status" value="1"/>
</dbReference>
<dbReference type="UniPathway" id="UPA00588">
    <property type="reaction ID" value="UER00649"/>
</dbReference>
<feature type="binding site" evidence="5">
    <location>
        <position position="169"/>
    </location>
    <ligand>
        <name>ATP</name>
        <dbReference type="ChEBI" id="CHEBI:30616"/>
    </ligand>
</feature>
<dbReference type="NCBIfam" id="NF002700">
    <property type="entry name" value="PRK02496.1"/>
    <property type="match status" value="1"/>
</dbReference>
<keyword evidence="3 5" id="KW-0547">Nucleotide-binding</keyword>
<dbReference type="InterPro" id="IPR027417">
    <property type="entry name" value="P-loop_NTPase"/>
</dbReference>
<evidence type="ECO:0000313" key="9">
    <source>
        <dbReference type="Proteomes" id="UP000030170"/>
    </source>
</evidence>
<dbReference type="Gene3D" id="3.40.50.300">
    <property type="entry name" value="P-loop containing nucleotide triphosphate hydrolases"/>
    <property type="match status" value="1"/>
</dbReference>
<comment type="caution">
    <text evidence="8">The sequence shown here is derived from an EMBL/GenBank/DDBJ whole genome shotgun (WGS) entry which is preliminary data.</text>
</comment>
<dbReference type="GO" id="GO:0005524">
    <property type="term" value="F:ATP binding"/>
    <property type="evidence" value="ECO:0007669"/>
    <property type="project" value="UniProtKB-UniRule"/>
</dbReference>
<comment type="similarity">
    <text evidence="5 6">Belongs to the adenylate kinase family.</text>
</comment>
<feature type="binding site" evidence="5">
    <location>
        <position position="141"/>
    </location>
    <ligand>
        <name>AMP</name>
        <dbReference type="ChEBI" id="CHEBI:456215"/>
    </ligand>
</feature>
<keyword evidence="5" id="KW-0963">Cytoplasm</keyword>
<dbReference type="SUPFAM" id="SSF52540">
    <property type="entry name" value="P-loop containing nucleoside triphosphate hydrolases"/>
    <property type="match status" value="1"/>
</dbReference>
<feature type="binding site" evidence="5">
    <location>
        <position position="130"/>
    </location>
    <ligand>
        <name>AMP</name>
        <dbReference type="ChEBI" id="CHEBI:456215"/>
    </ligand>
</feature>
<dbReference type="EC" id="2.7.4.3" evidence="5 7"/>
<feature type="region of interest" description="NMP" evidence="5">
    <location>
        <begin position="31"/>
        <end position="60"/>
    </location>
</feature>
<keyword evidence="2 5" id="KW-0545">Nucleotide biosynthesis</keyword>
<keyword evidence="4 5" id="KW-0418">Kinase</keyword>
<proteinExistence type="inferred from homology"/>
<evidence type="ECO:0000256" key="1">
    <source>
        <dbReference type="ARBA" id="ARBA00022679"/>
    </source>
</evidence>
<evidence type="ECO:0000256" key="5">
    <source>
        <dbReference type="HAMAP-Rule" id="MF_00235"/>
    </source>
</evidence>
<dbReference type="GO" id="GO:0004017">
    <property type="term" value="F:AMP kinase activity"/>
    <property type="evidence" value="ECO:0007669"/>
    <property type="project" value="UniProtKB-UniRule"/>
</dbReference>
<gene>
    <name evidence="5" type="primary">adk</name>
    <name evidence="8" type="ORF">DO97_03225</name>
</gene>
<feature type="binding site" evidence="5">
    <location>
        <begin position="11"/>
        <end position="16"/>
    </location>
    <ligand>
        <name>ATP</name>
        <dbReference type="ChEBI" id="CHEBI:30616"/>
    </ligand>
</feature>
<keyword evidence="9" id="KW-1185">Reference proteome</keyword>
<dbReference type="GO" id="GO:0005737">
    <property type="term" value="C:cytoplasm"/>
    <property type="evidence" value="ECO:0007669"/>
    <property type="project" value="UniProtKB-SubCell"/>
</dbReference>
<dbReference type="RefSeq" id="WP_036532286.1">
    <property type="nucleotide sequence ID" value="NZ_JJML01000016.1"/>
</dbReference>
<dbReference type="AlphaFoldDB" id="A0A098TQE8"/>
<accession>A0A098TQE8</accession>
<dbReference type="Proteomes" id="UP000030170">
    <property type="component" value="Unassembled WGS sequence"/>
</dbReference>
<feature type="binding site" evidence="5">
    <location>
        <position position="93"/>
    </location>
    <ligand>
        <name>AMP</name>
        <dbReference type="ChEBI" id="CHEBI:456215"/>
    </ligand>
</feature>
<dbReference type="HAMAP" id="MF_00235">
    <property type="entry name" value="Adenylate_kinase_Adk"/>
    <property type="match status" value="1"/>
</dbReference>
<evidence type="ECO:0000313" key="8">
    <source>
        <dbReference type="EMBL" id="KGF73053.1"/>
    </source>
</evidence>
<dbReference type="PANTHER" id="PTHR23359">
    <property type="entry name" value="NUCLEOTIDE KINASE"/>
    <property type="match status" value="1"/>
</dbReference>
<dbReference type="InterPro" id="IPR033690">
    <property type="entry name" value="Adenylat_kinase_CS"/>
</dbReference>
<keyword evidence="1 5" id="KW-0808">Transferase</keyword>
<dbReference type="NCBIfam" id="NF011100">
    <property type="entry name" value="PRK14527.1"/>
    <property type="match status" value="1"/>
</dbReference>
<dbReference type="STRING" id="1497020.DO97_03225"/>
<dbReference type="InterPro" id="IPR000850">
    <property type="entry name" value="Adenylat/UMP-CMP_kin"/>
</dbReference>
<organism evidence="8 9">
    <name type="scientific">Neosynechococcus sphagnicola sy1</name>
    <dbReference type="NCBI Taxonomy" id="1497020"/>
    <lineage>
        <taxon>Bacteria</taxon>
        <taxon>Bacillati</taxon>
        <taxon>Cyanobacteriota</taxon>
        <taxon>Cyanophyceae</taxon>
        <taxon>Neosynechococcales</taxon>
        <taxon>Neosynechococcaceae</taxon>
        <taxon>Neosynechococcus</taxon>
    </lineage>
</organism>
<dbReference type="PROSITE" id="PS00113">
    <property type="entry name" value="ADENYLATE_KINASE"/>
    <property type="match status" value="1"/>
</dbReference>
<dbReference type="NCBIfam" id="NF001381">
    <property type="entry name" value="PRK00279.1-3"/>
    <property type="match status" value="1"/>
</dbReference>
<feature type="binding site" evidence="5">
    <location>
        <begin position="58"/>
        <end position="60"/>
    </location>
    <ligand>
        <name>AMP</name>
        <dbReference type="ChEBI" id="CHEBI:456215"/>
    </ligand>
</feature>
<evidence type="ECO:0000256" key="7">
    <source>
        <dbReference type="RuleBase" id="RU003331"/>
    </source>
</evidence>
<reference evidence="8 9" key="1">
    <citation type="journal article" date="2014" name="Mol. Ecol.">
        <title>Evolution of Synechococcus.</title>
        <authorList>
            <person name="Dvorak P."/>
            <person name="Casamatta D."/>
            <person name="Hasler P."/>
            <person name="Poulickova A."/>
            <person name="Ondrej V."/>
            <person name="Sanges R."/>
        </authorList>
    </citation>
    <scope>NUCLEOTIDE SEQUENCE [LARGE SCALE GENOMIC DNA]</scope>
    <source>
        <strain evidence="8 9">CAUP A 1101</strain>
    </source>
</reference>
<comment type="domain">
    <text evidence="5">Consists of three domains, a large central CORE domain and two small peripheral domains, NMPbind and LID, which undergo movements during catalysis. The LID domain closes over the site of phosphoryl transfer upon ATP binding. Assembling and dissambling the active center during each catalytic cycle provides an effective means to prevent ATP hydrolysis.</text>
</comment>
<evidence type="ECO:0000256" key="4">
    <source>
        <dbReference type="ARBA" id="ARBA00022777"/>
    </source>
</evidence>
<dbReference type="EMBL" id="JJML01000016">
    <property type="protein sequence ID" value="KGF73053.1"/>
    <property type="molecule type" value="Genomic_DNA"/>
</dbReference>
<dbReference type="OrthoDB" id="9805030at2"/>
<dbReference type="NCBIfam" id="NF011104">
    <property type="entry name" value="PRK14531.1"/>
    <property type="match status" value="1"/>
</dbReference>
<dbReference type="GO" id="GO:0044209">
    <property type="term" value="P:AMP salvage"/>
    <property type="evidence" value="ECO:0007669"/>
    <property type="project" value="UniProtKB-UniRule"/>
</dbReference>